<protein>
    <recommendedName>
        <fullName evidence="7">Reverse transcriptase RNase H-like domain-containing protein</fullName>
    </recommendedName>
</protein>
<dbReference type="GO" id="GO:0004519">
    <property type="term" value="F:endonuclease activity"/>
    <property type="evidence" value="ECO:0007669"/>
    <property type="project" value="UniProtKB-KW"/>
</dbReference>
<dbReference type="AlphaFoldDB" id="A0A2I0J095"/>
<gene>
    <name evidence="8" type="ORF">CRG98_029913</name>
</gene>
<dbReference type="InterPro" id="IPR043128">
    <property type="entry name" value="Rev_trsase/Diguanyl_cyclase"/>
</dbReference>
<dbReference type="SUPFAM" id="SSF56672">
    <property type="entry name" value="DNA/RNA polymerases"/>
    <property type="match status" value="1"/>
</dbReference>
<proteinExistence type="predicted"/>
<evidence type="ECO:0000256" key="5">
    <source>
        <dbReference type="ARBA" id="ARBA00022801"/>
    </source>
</evidence>
<sequence length="175" mass="19972">MEVYVDDMLVKSKKARDHVANLQECFNVLRNNNFRVLRNDNRNQQLIYFVSKTLVGAEERYPNIEKAALALVITGSKNETLFLGSPDRSADCIPTKSSIASPNLFAHLTKWAIELSEFDIKIKPRIAIKAQALNNFINECTSPRGSAEIQSTERIDSWNRMSMEQQINQVRGREL</sequence>
<evidence type="ECO:0000313" key="9">
    <source>
        <dbReference type="Proteomes" id="UP000233551"/>
    </source>
</evidence>
<dbReference type="GO" id="GO:0016787">
    <property type="term" value="F:hydrolase activity"/>
    <property type="evidence" value="ECO:0007669"/>
    <property type="project" value="UniProtKB-KW"/>
</dbReference>
<reference evidence="8 9" key="1">
    <citation type="submission" date="2017-11" db="EMBL/GenBank/DDBJ databases">
        <title>De-novo sequencing of pomegranate (Punica granatum L.) genome.</title>
        <authorList>
            <person name="Akparov Z."/>
            <person name="Amiraslanov A."/>
            <person name="Hajiyeva S."/>
            <person name="Abbasov M."/>
            <person name="Kaur K."/>
            <person name="Hamwieh A."/>
            <person name="Solovyev V."/>
            <person name="Salamov A."/>
            <person name="Braich B."/>
            <person name="Kosarev P."/>
            <person name="Mahmoud A."/>
            <person name="Hajiyev E."/>
            <person name="Babayeva S."/>
            <person name="Izzatullayeva V."/>
            <person name="Mammadov A."/>
            <person name="Mammadov A."/>
            <person name="Sharifova S."/>
            <person name="Ojaghi J."/>
            <person name="Eynullazada K."/>
            <person name="Bayramov B."/>
            <person name="Abdulazimova A."/>
            <person name="Shahmuradov I."/>
        </authorList>
    </citation>
    <scope>NUCLEOTIDE SEQUENCE [LARGE SCALE GENOMIC DNA]</scope>
    <source>
        <strain evidence="9">cv. AG2017</strain>
        <tissue evidence="8">Leaf</tissue>
    </source>
</reference>
<dbReference type="InterPro" id="IPR043502">
    <property type="entry name" value="DNA/RNA_pol_sf"/>
</dbReference>
<keyword evidence="5" id="KW-0378">Hydrolase</keyword>
<accession>A0A2I0J095</accession>
<organism evidence="8 9">
    <name type="scientific">Punica granatum</name>
    <name type="common">Pomegranate</name>
    <dbReference type="NCBI Taxonomy" id="22663"/>
    <lineage>
        <taxon>Eukaryota</taxon>
        <taxon>Viridiplantae</taxon>
        <taxon>Streptophyta</taxon>
        <taxon>Embryophyta</taxon>
        <taxon>Tracheophyta</taxon>
        <taxon>Spermatophyta</taxon>
        <taxon>Magnoliopsida</taxon>
        <taxon>eudicotyledons</taxon>
        <taxon>Gunneridae</taxon>
        <taxon>Pentapetalae</taxon>
        <taxon>rosids</taxon>
        <taxon>malvids</taxon>
        <taxon>Myrtales</taxon>
        <taxon>Lythraceae</taxon>
        <taxon>Punica</taxon>
    </lineage>
</organism>
<evidence type="ECO:0000256" key="4">
    <source>
        <dbReference type="ARBA" id="ARBA00022759"/>
    </source>
</evidence>
<evidence type="ECO:0000313" key="8">
    <source>
        <dbReference type="EMBL" id="PKI49668.1"/>
    </source>
</evidence>
<keyword evidence="6" id="KW-0695">RNA-directed DNA polymerase</keyword>
<evidence type="ECO:0000259" key="7">
    <source>
        <dbReference type="Pfam" id="PF17917"/>
    </source>
</evidence>
<evidence type="ECO:0000256" key="6">
    <source>
        <dbReference type="ARBA" id="ARBA00022918"/>
    </source>
</evidence>
<dbReference type="PANTHER" id="PTHR48475">
    <property type="entry name" value="RIBONUCLEASE H"/>
    <property type="match status" value="1"/>
</dbReference>
<dbReference type="Proteomes" id="UP000233551">
    <property type="component" value="Unassembled WGS sequence"/>
</dbReference>
<keyword evidence="4" id="KW-0255">Endonuclease</keyword>
<comment type="caution">
    <text evidence="8">The sequence shown here is derived from an EMBL/GenBank/DDBJ whole genome shotgun (WGS) entry which is preliminary data.</text>
</comment>
<name>A0A2I0J095_PUNGR</name>
<keyword evidence="9" id="KW-1185">Reference proteome</keyword>
<feature type="domain" description="Reverse transcriptase RNase H-like" evidence="7">
    <location>
        <begin position="39"/>
        <end position="118"/>
    </location>
</feature>
<keyword evidence="2" id="KW-0548">Nucleotidyltransferase</keyword>
<dbReference type="GO" id="GO:0003964">
    <property type="term" value="F:RNA-directed DNA polymerase activity"/>
    <property type="evidence" value="ECO:0007669"/>
    <property type="project" value="UniProtKB-KW"/>
</dbReference>
<keyword evidence="3" id="KW-0540">Nuclease</keyword>
<evidence type="ECO:0000256" key="3">
    <source>
        <dbReference type="ARBA" id="ARBA00022722"/>
    </source>
</evidence>
<evidence type="ECO:0000256" key="2">
    <source>
        <dbReference type="ARBA" id="ARBA00022695"/>
    </source>
</evidence>
<evidence type="ECO:0000256" key="1">
    <source>
        <dbReference type="ARBA" id="ARBA00022679"/>
    </source>
</evidence>
<dbReference type="Pfam" id="PF17917">
    <property type="entry name" value="RT_RNaseH"/>
    <property type="match status" value="1"/>
</dbReference>
<dbReference type="InterPro" id="IPR041373">
    <property type="entry name" value="RT_RNaseH"/>
</dbReference>
<dbReference type="STRING" id="22663.A0A2I0J095"/>
<dbReference type="PANTHER" id="PTHR48475:SF2">
    <property type="entry name" value="RIBONUCLEASE H"/>
    <property type="match status" value="1"/>
</dbReference>
<keyword evidence="1" id="KW-0808">Transferase</keyword>
<dbReference type="EMBL" id="PGOL01002217">
    <property type="protein sequence ID" value="PKI49668.1"/>
    <property type="molecule type" value="Genomic_DNA"/>
</dbReference>
<dbReference type="Gene3D" id="3.30.70.270">
    <property type="match status" value="1"/>
</dbReference>